<name>A0A0A6VTC6_KOCRO</name>
<proteinExistence type="predicted"/>
<reference evidence="1 2" key="1">
    <citation type="journal article" date="2003" name="Int. J. Syst. Evol. Microbiol.">
        <title>Kocuria polaris sp. nov., an orange-pigmented psychrophilic bacterium isolated from an Antarctic cyanobacterial mat sample.</title>
        <authorList>
            <person name="Reddy G.S."/>
            <person name="Prakash J.S."/>
            <person name="Prabahar V."/>
            <person name="Matsumoto G.I."/>
            <person name="Stackebrandt E."/>
            <person name="Shivaji S."/>
        </authorList>
    </citation>
    <scope>NUCLEOTIDE SEQUENCE [LARGE SCALE GENOMIC DNA]</scope>
    <source>
        <strain evidence="1 2">CMS 76or</strain>
    </source>
</reference>
<dbReference type="EMBL" id="JSUH01000007">
    <property type="protein sequence ID" value="KHD97538.1"/>
    <property type="molecule type" value="Genomic_DNA"/>
</dbReference>
<comment type="caution">
    <text evidence="1">The sequence shown here is derived from an EMBL/GenBank/DDBJ whole genome shotgun (WGS) entry which is preliminary data.</text>
</comment>
<dbReference type="AlphaFoldDB" id="A0A0A6VTC6"/>
<dbReference type="OrthoDB" id="4879981at2"/>
<accession>A0A0A6VTC6</accession>
<dbReference type="Proteomes" id="UP000030466">
    <property type="component" value="Unassembled WGS sequence"/>
</dbReference>
<dbReference type="RefSeq" id="WP_035926578.1">
    <property type="nucleotide sequence ID" value="NZ_JSUH01000007.1"/>
</dbReference>
<organism evidence="1 2">
    <name type="scientific">Kocuria rosea subsp. polaris</name>
    <dbReference type="NCBI Taxonomy" id="136273"/>
    <lineage>
        <taxon>Bacteria</taxon>
        <taxon>Bacillati</taxon>
        <taxon>Actinomycetota</taxon>
        <taxon>Actinomycetes</taxon>
        <taxon>Micrococcales</taxon>
        <taxon>Micrococcaceae</taxon>
        <taxon>Kocuria</taxon>
    </lineage>
</organism>
<protein>
    <submittedName>
        <fullName evidence="1">Uncharacterized protein</fullName>
    </submittedName>
</protein>
<sequence>MHTTPLATDVQRYLETCSPAGLTLLDLDIVEDVAELTLAFTPEALDQVLRNQLRITGAPSDWDCPKASMEAGTPTWAYALDLAYLFNEHYFGHLILERHEAALGQILAAHGYDGTPVVFRPAYTPDCLALNLRRLKAEHLRTAGLTVPEARAA</sequence>
<gene>
    <name evidence="1" type="ORF">GY22_09425</name>
</gene>
<evidence type="ECO:0000313" key="1">
    <source>
        <dbReference type="EMBL" id="KHD97538.1"/>
    </source>
</evidence>
<evidence type="ECO:0000313" key="2">
    <source>
        <dbReference type="Proteomes" id="UP000030466"/>
    </source>
</evidence>
<keyword evidence="2" id="KW-1185">Reference proteome</keyword>